<dbReference type="AlphaFoldDB" id="A0A9Q8V3Z1"/>
<name>A0A9Q8V3Z1_9GAMM</name>
<gene>
    <name evidence="1" type="ORF">MNY72_00495</name>
</gene>
<dbReference type="RefSeq" id="WP_241542227.1">
    <property type="nucleotide sequence ID" value="NZ_CAWQWN010000001.1"/>
</dbReference>
<sequence length="393" mass="45279">MNLFTVIQTKAPLCDEFKSILEDPYYKSVHKVLQSWGEGLLDRSGEQRKFIVEFQTTFNSSFWELYLNKAFRELGYSVDYTKDRPDFCITTPEGYQFNVEAVISDRSKVLSKEEEDMDEEAYAQHSTIKLIGKLKDKKDLFIGSEKKKNPYSSLEHVKNRPFVIAIAPFDSKMSLTQNNTMINRVLFGIEVPDIDDLSLSKQKTVSSIFKPNGMPIEVGIFTNDSYKEISAIIFSTTGTLGKAVVESGSAQLVRATRFKIMKVDEFISKEGIRNEGRHAHRRSLYNYFVTKRYIQDEEVLGSDECICHSSEWTETHLDGLHIYYNPFATTPLDPNIFSAKEITHNFYDIDRKQPNMQHPDGALVSRQVFEPSKQFLDFLVATYCPEFISDIKW</sequence>
<reference evidence="1" key="1">
    <citation type="submission" date="2022-03" db="EMBL/GenBank/DDBJ databases">
        <title>ESBL-producing Moellerella wisconsensis and Escherichia marmotae isolated from wild game meat.</title>
        <authorList>
            <person name="Biggel M."/>
        </authorList>
    </citation>
    <scope>NUCLEOTIDE SEQUENCE</scope>
    <source>
        <strain evidence="1">W51</strain>
    </source>
</reference>
<protein>
    <recommendedName>
        <fullName evidence="3">Glycosaminoglycan attachment site</fullName>
    </recommendedName>
</protein>
<evidence type="ECO:0008006" key="3">
    <source>
        <dbReference type="Google" id="ProtNLM"/>
    </source>
</evidence>
<dbReference type="Proteomes" id="UP000829116">
    <property type="component" value="Chromosome"/>
</dbReference>
<proteinExistence type="predicted"/>
<dbReference type="EMBL" id="CP093245">
    <property type="protein sequence ID" value="UNH30844.1"/>
    <property type="molecule type" value="Genomic_DNA"/>
</dbReference>
<organism evidence="1 2">
    <name type="scientific">Moellerella wisconsensis</name>
    <dbReference type="NCBI Taxonomy" id="158849"/>
    <lineage>
        <taxon>Bacteria</taxon>
        <taxon>Pseudomonadati</taxon>
        <taxon>Pseudomonadota</taxon>
        <taxon>Gammaproteobacteria</taxon>
        <taxon>Enterobacterales</taxon>
        <taxon>Morganellaceae</taxon>
        <taxon>Moellerella</taxon>
    </lineage>
</organism>
<evidence type="ECO:0000313" key="1">
    <source>
        <dbReference type="EMBL" id="UNH30844.1"/>
    </source>
</evidence>
<evidence type="ECO:0000313" key="2">
    <source>
        <dbReference type="Proteomes" id="UP000829116"/>
    </source>
</evidence>
<accession>A0A9Q8V3Z1</accession>